<dbReference type="AlphaFoldDB" id="A0A926F0D5"/>
<keyword evidence="1" id="KW-0472">Membrane</keyword>
<keyword evidence="3" id="KW-1185">Reference proteome</keyword>
<evidence type="ECO:0000256" key="1">
    <source>
        <dbReference type="SAM" id="Phobius"/>
    </source>
</evidence>
<dbReference type="Proteomes" id="UP000601522">
    <property type="component" value="Unassembled WGS sequence"/>
</dbReference>
<accession>A0A926F0D5</accession>
<gene>
    <name evidence="2" type="ORF">H8689_07900</name>
</gene>
<dbReference type="EMBL" id="JACRTK010000003">
    <property type="protein sequence ID" value="MBC8591036.1"/>
    <property type="molecule type" value="Genomic_DNA"/>
</dbReference>
<keyword evidence="1" id="KW-1133">Transmembrane helix</keyword>
<protein>
    <submittedName>
        <fullName evidence="2">Uncharacterized protein</fullName>
    </submittedName>
</protein>
<proteinExistence type="predicted"/>
<reference evidence="2 3" key="1">
    <citation type="submission" date="2020-08" db="EMBL/GenBank/DDBJ databases">
        <title>Genome public.</title>
        <authorList>
            <person name="Liu C."/>
            <person name="Sun Q."/>
        </authorList>
    </citation>
    <scope>NUCLEOTIDE SEQUENCE [LARGE SCALE GENOMIC DNA]</scope>
    <source>
        <strain evidence="2 3">NSJ-26</strain>
    </source>
</reference>
<feature type="transmembrane region" description="Helical" evidence="1">
    <location>
        <begin position="6"/>
        <end position="23"/>
    </location>
</feature>
<feature type="transmembrane region" description="Helical" evidence="1">
    <location>
        <begin position="30"/>
        <end position="50"/>
    </location>
</feature>
<keyword evidence="1" id="KW-0812">Transmembrane</keyword>
<name>A0A926F0D5_9FIRM</name>
<comment type="caution">
    <text evidence="2">The sequence shown here is derived from an EMBL/GenBank/DDBJ whole genome shotgun (WGS) entry which is preliminary data.</text>
</comment>
<evidence type="ECO:0000313" key="3">
    <source>
        <dbReference type="Proteomes" id="UP000601522"/>
    </source>
</evidence>
<organism evidence="2 3">
    <name type="scientific">Wansuia hejianensis</name>
    <dbReference type="NCBI Taxonomy" id="2763667"/>
    <lineage>
        <taxon>Bacteria</taxon>
        <taxon>Bacillati</taxon>
        <taxon>Bacillota</taxon>
        <taxon>Clostridia</taxon>
        <taxon>Lachnospirales</taxon>
        <taxon>Lachnospiraceae</taxon>
        <taxon>Wansuia</taxon>
    </lineage>
</organism>
<sequence length="70" mass="8164">MIMITLYLFIHLFFFYFDLLPIVRNGYTKLFMFNLIIFFISLSIIVLMGVGVKVPNPNDFIEIIVKSIVG</sequence>
<dbReference type="RefSeq" id="WP_249323875.1">
    <property type="nucleotide sequence ID" value="NZ_JACRTK010000003.1"/>
</dbReference>
<evidence type="ECO:0000313" key="2">
    <source>
        <dbReference type="EMBL" id="MBC8591036.1"/>
    </source>
</evidence>